<gene>
    <name evidence="7" type="ORF">ACFSYJ_36735</name>
</gene>
<dbReference type="Proteomes" id="UP001597419">
    <property type="component" value="Unassembled WGS sequence"/>
</dbReference>
<name>A0ABW5GTS7_9PSEU</name>
<feature type="transmembrane region" description="Helical" evidence="5">
    <location>
        <begin position="541"/>
        <end position="564"/>
    </location>
</feature>
<organism evidence="7 8">
    <name type="scientific">Amycolatopsis samaneae</name>
    <dbReference type="NCBI Taxonomy" id="664691"/>
    <lineage>
        <taxon>Bacteria</taxon>
        <taxon>Bacillati</taxon>
        <taxon>Actinomycetota</taxon>
        <taxon>Actinomycetes</taxon>
        <taxon>Pseudonocardiales</taxon>
        <taxon>Pseudonocardiaceae</taxon>
        <taxon>Amycolatopsis</taxon>
    </lineage>
</organism>
<keyword evidence="1" id="KW-0808">Transferase</keyword>
<keyword evidence="2 7" id="KW-0418">Kinase</keyword>
<dbReference type="InterPro" id="IPR036890">
    <property type="entry name" value="HATPase_C_sf"/>
</dbReference>
<keyword evidence="3" id="KW-0902">Two-component regulatory system</keyword>
<reference evidence="8" key="1">
    <citation type="journal article" date="2019" name="Int. J. Syst. Evol. Microbiol.">
        <title>The Global Catalogue of Microorganisms (GCM) 10K type strain sequencing project: providing services to taxonomists for standard genome sequencing and annotation.</title>
        <authorList>
            <consortium name="The Broad Institute Genomics Platform"/>
            <consortium name="The Broad Institute Genome Sequencing Center for Infectious Disease"/>
            <person name="Wu L."/>
            <person name="Ma J."/>
        </authorList>
    </citation>
    <scope>NUCLEOTIDE SEQUENCE [LARGE SCALE GENOMIC DNA]</scope>
    <source>
        <strain evidence="8">CGMCC 4.7643</strain>
    </source>
</reference>
<dbReference type="CDD" id="cd16917">
    <property type="entry name" value="HATPase_UhpB-NarQ-NarX-like"/>
    <property type="match status" value="1"/>
</dbReference>
<dbReference type="RefSeq" id="WP_345404700.1">
    <property type="nucleotide sequence ID" value="NZ_BAABHG010000017.1"/>
</dbReference>
<proteinExistence type="predicted"/>
<feature type="transmembrane region" description="Helical" evidence="5">
    <location>
        <begin position="443"/>
        <end position="464"/>
    </location>
</feature>
<feature type="transmembrane region" description="Helical" evidence="5">
    <location>
        <begin position="106"/>
        <end position="133"/>
    </location>
</feature>
<dbReference type="Pfam" id="PF07730">
    <property type="entry name" value="HisKA_3"/>
    <property type="match status" value="2"/>
</dbReference>
<keyword evidence="5" id="KW-0812">Transmembrane</keyword>
<dbReference type="PANTHER" id="PTHR24421:SF63">
    <property type="entry name" value="SENSOR HISTIDINE KINASE DESK"/>
    <property type="match status" value="1"/>
</dbReference>
<feature type="transmembrane region" description="Helical" evidence="5">
    <location>
        <begin position="417"/>
        <end position="437"/>
    </location>
</feature>
<evidence type="ECO:0000256" key="4">
    <source>
        <dbReference type="SAM" id="MobiDB-lite"/>
    </source>
</evidence>
<evidence type="ECO:0000313" key="7">
    <source>
        <dbReference type="EMBL" id="MFD2464213.1"/>
    </source>
</evidence>
<sequence>MLSPALGSDGSEPHLAATAEPRGTASADQRPKLAWYLARAVVTTVFLGHVAVTLTTLERAHLGYLRSTYGVLAVVAVLAIQLFYFSRPATRLNSPTSRVMLAIEAFLVYVPIFTFGEVWTGLPSFLAGSVLLVFRPRVGWPLFAAVLLSKSLLQLHFGSGALDAVYTAVAGAAFGLDVYLMSRLARMITDLHAARSELAQRAVAEQRLRFARDLHDLLGLSLSAIALKGELVHRLIHRSIDQAQRELSEITGVAQRTLSDVRAVARGYREVSLANEFRAAESLLRASDIAVRVHIDQSALPVQARTTLAKVLRAGVTDVLRRGEVDSCEISVRKRRDQVSLDIVSDGVRDEEPDAESEYDSLVRELESLGGKVSAGKDGDGRYRFHVELPLPEELGPDDEAASGERRDLDRGDTRQVRALLTATFCTVTLAVELRVLTVTREAWQILLITGYLAALLTLQLSYFSRPTTRLRSPQSYGLLFVQACLIYLPAIPLGDDWLSVPGMLAGSALLVLPPIAGWAVFAVTVGSTVWITVGHQVGTYAIIYSTTSAVLSSLVVFGLTWLVRVAAELDNTRRRLAQIAVAEERLRFARDLHDLLGMTLSAIALKSELTSRVLPLDRGRAADELAEILGLTRQALSDVRSVASGYRELSLESESRSAQSILQTADVRVRMEMEHADLPAPVRTVLAVVLREGVTNVLRHSNVEHCEIAVRRTPEGVSLDIVNDGVNGRPAEPAEAPAEPARLEAPSSGIRNMSERVAGLGGRLTAAVEPDGRFRLRAVVPA</sequence>
<dbReference type="InterPro" id="IPR011712">
    <property type="entry name" value="Sig_transdc_His_kin_sub3_dim/P"/>
</dbReference>
<feature type="transmembrane region" description="Helical" evidence="5">
    <location>
        <begin position="164"/>
        <end position="182"/>
    </location>
</feature>
<feature type="transmembrane region" description="Helical" evidence="5">
    <location>
        <begin position="476"/>
        <end position="492"/>
    </location>
</feature>
<dbReference type="Gene3D" id="1.20.5.1930">
    <property type="match status" value="2"/>
</dbReference>
<feature type="region of interest" description="Disordered" evidence="4">
    <location>
        <begin position="1"/>
        <end position="24"/>
    </location>
</feature>
<feature type="transmembrane region" description="Helical" evidence="5">
    <location>
        <begin position="33"/>
        <end position="57"/>
    </location>
</feature>
<evidence type="ECO:0000259" key="6">
    <source>
        <dbReference type="Pfam" id="PF07730"/>
    </source>
</evidence>
<feature type="transmembrane region" description="Helical" evidence="5">
    <location>
        <begin position="512"/>
        <end position="534"/>
    </location>
</feature>
<protein>
    <submittedName>
        <fullName evidence="7">Sensor histidine kinase</fullName>
    </submittedName>
</protein>
<comment type="caution">
    <text evidence="7">The sequence shown here is derived from an EMBL/GenBank/DDBJ whole genome shotgun (WGS) entry which is preliminary data.</text>
</comment>
<keyword evidence="5" id="KW-1133">Transmembrane helix</keyword>
<feature type="domain" description="Signal transduction histidine kinase subgroup 3 dimerisation and phosphoacceptor" evidence="6">
    <location>
        <begin position="207"/>
        <end position="272"/>
    </location>
</feature>
<evidence type="ECO:0000256" key="1">
    <source>
        <dbReference type="ARBA" id="ARBA00022679"/>
    </source>
</evidence>
<dbReference type="GO" id="GO:0016301">
    <property type="term" value="F:kinase activity"/>
    <property type="evidence" value="ECO:0007669"/>
    <property type="project" value="UniProtKB-KW"/>
</dbReference>
<evidence type="ECO:0000256" key="3">
    <source>
        <dbReference type="ARBA" id="ARBA00023012"/>
    </source>
</evidence>
<evidence type="ECO:0000256" key="2">
    <source>
        <dbReference type="ARBA" id="ARBA00022777"/>
    </source>
</evidence>
<dbReference type="InterPro" id="IPR050482">
    <property type="entry name" value="Sensor_HK_TwoCompSys"/>
</dbReference>
<feature type="domain" description="Signal transduction histidine kinase subgroup 3 dimerisation and phosphoacceptor" evidence="6">
    <location>
        <begin position="585"/>
        <end position="649"/>
    </location>
</feature>
<keyword evidence="8" id="KW-1185">Reference proteome</keyword>
<dbReference type="EMBL" id="JBHUKU010000025">
    <property type="protein sequence ID" value="MFD2464213.1"/>
    <property type="molecule type" value="Genomic_DNA"/>
</dbReference>
<evidence type="ECO:0000256" key="5">
    <source>
        <dbReference type="SAM" id="Phobius"/>
    </source>
</evidence>
<feature type="transmembrane region" description="Helical" evidence="5">
    <location>
        <begin position="69"/>
        <end position="86"/>
    </location>
</feature>
<dbReference type="SUPFAM" id="SSF55874">
    <property type="entry name" value="ATPase domain of HSP90 chaperone/DNA topoisomerase II/histidine kinase"/>
    <property type="match status" value="1"/>
</dbReference>
<accession>A0ABW5GTS7</accession>
<evidence type="ECO:0000313" key="8">
    <source>
        <dbReference type="Proteomes" id="UP001597419"/>
    </source>
</evidence>
<keyword evidence="5" id="KW-0472">Membrane</keyword>
<dbReference type="Gene3D" id="3.30.565.10">
    <property type="entry name" value="Histidine kinase-like ATPase, C-terminal domain"/>
    <property type="match status" value="2"/>
</dbReference>
<dbReference type="PANTHER" id="PTHR24421">
    <property type="entry name" value="NITRATE/NITRITE SENSOR PROTEIN NARX-RELATED"/>
    <property type="match status" value="1"/>
</dbReference>